<dbReference type="EC" id="3.4.11.18" evidence="6"/>
<dbReference type="EMBL" id="LNQE01001870">
    <property type="protein sequence ID" value="KUG03725.1"/>
    <property type="molecule type" value="Genomic_DNA"/>
</dbReference>
<dbReference type="InterPro" id="IPR001714">
    <property type="entry name" value="Pept_M24_MAP"/>
</dbReference>
<dbReference type="NCBIfam" id="NF008970">
    <property type="entry name" value="PRK12318.1"/>
    <property type="match status" value="1"/>
</dbReference>
<evidence type="ECO:0000313" key="6">
    <source>
        <dbReference type="EMBL" id="KUG03725.1"/>
    </source>
</evidence>
<proteinExistence type="inferred from homology"/>
<evidence type="ECO:0000256" key="3">
    <source>
        <dbReference type="ARBA" id="ARBA00022723"/>
    </source>
</evidence>
<feature type="domain" description="Peptidase M24" evidence="5">
    <location>
        <begin position="54"/>
        <end position="282"/>
    </location>
</feature>
<dbReference type="InterPro" id="IPR004027">
    <property type="entry name" value="SEC_C_motif"/>
</dbReference>
<evidence type="ECO:0000256" key="1">
    <source>
        <dbReference type="ARBA" id="ARBA00022438"/>
    </source>
</evidence>
<dbReference type="Pfam" id="PF00557">
    <property type="entry name" value="Peptidase_M24"/>
    <property type="match status" value="1"/>
</dbReference>
<dbReference type="HAMAP" id="MF_01974">
    <property type="entry name" value="MetAP_1"/>
    <property type="match status" value="1"/>
</dbReference>
<keyword evidence="4 6" id="KW-0378">Hydrolase</keyword>
<evidence type="ECO:0000256" key="2">
    <source>
        <dbReference type="ARBA" id="ARBA00022670"/>
    </source>
</evidence>
<comment type="caution">
    <text evidence="6">The sequence shown here is derived from an EMBL/GenBank/DDBJ whole genome shotgun (WGS) entry which is preliminary data.</text>
</comment>
<dbReference type="NCBIfam" id="TIGR00500">
    <property type="entry name" value="met_pdase_I"/>
    <property type="match status" value="1"/>
</dbReference>
<keyword evidence="3" id="KW-0479">Metal-binding</keyword>
<dbReference type="InterPro" id="IPR036005">
    <property type="entry name" value="Creatinase/aminopeptidase-like"/>
</dbReference>
<dbReference type="SUPFAM" id="SSF103642">
    <property type="entry name" value="Sec-C motif"/>
    <property type="match status" value="1"/>
</dbReference>
<gene>
    <name evidence="6" type="ORF">ASZ90_018868</name>
</gene>
<dbReference type="CDD" id="cd01086">
    <property type="entry name" value="MetAP1"/>
    <property type="match status" value="1"/>
</dbReference>
<keyword evidence="2" id="KW-0645">Protease</keyword>
<name>A0A0W8E5L9_9ZZZZ</name>
<dbReference type="AlphaFoldDB" id="A0A0W8E5L9"/>
<protein>
    <submittedName>
        <fullName evidence="6">Methionine aminopeptidase</fullName>
        <ecNumber evidence="6">3.4.11.18</ecNumber>
    </submittedName>
</protein>
<dbReference type="Gene3D" id="3.10.450.50">
    <property type="match status" value="1"/>
</dbReference>
<reference evidence="6" key="1">
    <citation type="journal article" date="2015" name="Proc. Natl. Acad. Sci. U.S.A.">
        <title>Networks of energetic and metabolic interactions define dynamics in microbial communities.</title>
        <authorList>
            <person name="Embree M."/>
            <person name="Liu J.K."/>
            <person name="Al-Bassam M.M."/>
            <person name="Zengler K."/>
        </authorList>
    </citation>
    <scope>NUCLEOTIDE SEQUENCE</scope>
</reference>
<organism evidence="6">
    <name type="scientific">hydrocarbon metagenome</name>
    <dbReference type="NCBI Taxonomy" id="938273"/>
    <lineage>
        <taxon>unclassified sequences</taxon>
        <taxon>metagenomes</taxon>
        <taxon>ecological metagenomes</taxon>
    </lineage>
</organism>
<dbReference type="PRINTS" id="PR00599">
    <property type="entry name" value="MAPEPTIDASE"/>
</dbReference>
<accession>A0A0W8E5L9</accession>
<dbReference type="GO" id="GO:0004239">
    <property type="term" value="F:initiator methionyl aminopeptidase activity"/>
    <property type="evidence" value="ECO:0007669"/>
    <property type="project" value="UniProtKB-EC"/>
</dbReference>
<dbReference type="PANTHER" id="PTHR43330">
    <property type="entry name" value="METHIONINE AMINOPEPTIDASE"/>
    <property type="match status" value="1"/>
</dbReference>
<dbReference type="Gene3D" id="3.90.230.10">
    <property type="entry name" value="Creatinase/methionine aminopeptidase superfamily"/>
    <property type="match status" value="1"/>
</dbReference>
<dbReference type="InterPro" id="IPR002467">
    <property type="entry name" value="Pept_M24A_MAP1"/>
</dbReference>
<evidence type="ECO:0000259" key="5">
    <source>
        <dbReference type="Pfam" id="PF00557"/>
    </source>
</evidence>
<sequence length="290" mass="32395">MFFKRISRNDPCWCGSGNKYKKCHMEQDERLKEMRKLGIPIPGHNLIKTEAQIEGIRKACQISKKIMDIISDEIQVGIKTDDINTRVHELTISHGAIPAPLGYNGYPKSVCTSLNNVICHGIPDDTILKDGDILNIDITCIVNGFYGDMSRMFLLGDPSQDARTLVEAARECMNLGIEQVKPFNRTGHIGYAIEQHAKKYGFSVVQNYGGHGTGNSFHEDPFVQHYGQQQSGMVLVPNMVLTVEPMINVGDYRCRVLKDNWTAVTLDGSLSAQWEHTVRVTEDGAEILSL</sequence>
<dbReference type="Pfam" id="PF02810">
    <property type="entry name" value="SEC-C"/>
    <property type="match status" value="1"/>
</dbReference>
<dbReference type="GO" id="GO:0070006">
    <property type="term" value="F:metalloaminopeptidase activity"/>
    <property type="evidence" value="ECO:0007669"/>
    <property type="project" value="InterPro"/>
</dbReference>
<evidence type="ECO:0000256" key="4">
    <source>
        <dbReference type="ARBA" id="ARBA00022801"/>
    </source>
</evidence>
<keyword evidence="1 6" id="KW-0031">Aminopeptidase</keyword>
<dbReference type="GO" id="GO:0006508">
    <property type="term" value="P:proteolysis"/>
    <property type="evidence" value="ECO:0007669"/>
    <property type="project" value="UniProtKB-KW"/>
</dbReference>
<dbReference type="InterPro" id="IPR000994">
    <property type="entry name" value="Pept_M24"/>
</dbReference>
<dbReference type="PANTHER" id="PTHR43330:SF8">
    <property type="entry name" value="METHIONINE AMINOPEPTIDASE 1D, MITOCHONDRIAL"/>
    <property type="match status" value="1"/>
</dbReference>
<dbReference type="GO" id="GO:0046872">
    <property type="term" value="F:metal ion binding"/>
    <property type="evidence" value="ECO:0007669"/>
    <property type="project" value="UniProtKB-KW"/>
</dbReference>
<dbReference type="SUPFAM" id="SSF55920">
    <property type="entry name" value="Creatinase/aminopeptidase"/>
    <property type="match status" value="1"/>
</dbReference>